<evidence type="ECO:0000256" key="5">
    <source>
        <dbReference type="ARBA" id="ARBA00022525"/>
    </source>
</evidence>
<dbReference type="GO" id="GO:0005576">
    <property type="term" value="C:extracellular region"/>
    <property type="evidence" value="ECO:0007669"/>
    <property type="project" value="UniProtKB-SubCell"/>
</dbReference>
<evidence type="ECO:0000256" key="2">
    <source>
        <dbReference type="ARBA" id="ARBA00004613"/>
    </source>
</evidence>
<keyword evidence="6 7" id="KW-0975">Bacterial flagellum</keyword>
<evidence type="ECO:0000256" key="7">
    <source>
        <dbReference type="RuleBase" id="RU362065"/>
    </source>
</evidence>
<comment type="caution">
    <text evidence="11">The sequence shown here is derived from an EMBL/GenBank/DDBJ whole genome shotgun (WGS) entry which is preliminary data.</text>
</comment>
<keyword evidence="11" id="KW-0966">Cell projection</keyword>
<name>A0A841JX63_9BACT</name>
<protein>
    <recommendedName>
        <fullName evidence="4 7">Flagellar hook-associated protein 1</fullName>
        <shortName evidence="7">HAP1</shortName>
    </recommendedName>
</protein>
<dbReference type="Pfam" id="PF22638">
    <property type="entry name" value="FlgK_D1"/>
    <property type="match status" value="1"/>
</dbReference>
<dbReference type="Pfam" id="PF06429">
    <property type="entry name" value="Flg_bbr_C"/>
    <property type="match status" value="1"/>
</dbReference>
<keyword evidence="11" id="KW-0282">Flagellum</keyword>
<evidence type="ECO:0000313" key="11">
    <source>
        <dbReference type="EMBL" id="MBB6145027.1"/>
    </source>
</evidence>
<dbReference type="InterPro" id="IPR019776">
    <property type="entry name" value="Flagellar_basal_body_rod_CS"/>
</dbReference>
<evidence type="ECO:0000259" key="8">
    <source>
        <dbReference type="Pfam" id="PF00460"/>
    </source>
</evidence>
<dbReference type="Pfam" id="PF00460">
    <property type="entry name" value="Flg_bb_rod"/>
    <property type="match status" value="1"/>
</dbReference>
<accession>A0A841JX63</accession>
<evidence type="ECO:0000256" key="1">
    <source>
        <dbReference type="ARBA" id="ARBA00004365"/>
    </source>
</evidence>
<dbReference type="AlphaFoldDB" id="A0A841JX63"/>
<dbReference type="GO" id="GO:0009424">
    <property type="term" value="C:bacterial-type flagellum hook"/>
    <property type="evidence" value="ECO:0007669"/>
    <property type="project" value="UniProtKB-UniRule"/>
</dbReference>
<dbReference type="SUPFAM" id="SSF64518">
    <property type="entry name" value="Phase 1 flagellin"/>
    <property type="match status" value="1"/>
</dbReference>
<comment type="similarity">
    <text evidence="3 7">Belongs to the flagella basal body rod proteins family.</text>
</comment>
<evidence type="ECO:0000259" key="10">
    <source>
        <dbReference type="Pfam" id="PF22638"/>
    </source>
</evidence>
<dbReference type="NCBIfam" id="TIGR02492">
    <property type="entry name" value="flgK_ends"/>
    <property type="match status" value="1"/>
</dbReference>
<proteinExistence type="inferred from homology"/>
<dbReference type="InterPro" id="IPR002371">
    <property type="entry name" value="FlgK"/>
</dbReference>
<sequence>MSGLNTSLSIGMQALDASEAALNATSNNISNANTPGYTREEALLSENAETFNDGQVTGGGVNIDAIQSVRDELLNLQIAQQTSAQSAANTESASMSQVQTFFSTSGGDIGTALSSLSSSLAALSGSSSTVADQQGVLSAAQSLAEAFNTTAQGLTGAQSTADSQVTQTVAEINNLTQQIAQLNGEVSQVPASQDGGTVEDQRDQLVQQLSTLTGISVTQGSNGEVITTGNGTPLVSGTQSFNLQTSTGTNGFQQVMDSNGNNITTAIQGGQLGGAIQVRDQTIPGVLTQLNTLASQFATAFNAAQAKGTDSNGNAGQPFFTVPTTGGAAAGISVALTNASQIAVSSDGASGSNGNVANLSAALTTALPSGETAANAYSTLVFQVGEAASNASSQSTAIGQSLSQLTNQQGSESAVSIDEETTNLIRYQTAYEAAARIVSTIQQLSTDTLDMGSSQSF</sequence>
<feature type="domain" description="Flagellar basal-body/hook protein C-terminal" evidence="9">
    <location>
        <begin position="412"/>
        <end position="450"/>
    </location>
</feature>
<keyword evidence="12" id="KW-1185">Reference proteome</keyword>
<comment type="subcellular location">
    <subcellularLocation>
        <location evidence="1 7">Bacterial flagellum</location>
    </subcellularLocation>
    <subcellularLocation>
        <location evidence="2 7">Secreted</location>
    </subcellularLocation>
</comment>
<dbReference type="Proteomes" id="UP000538666">
    <property type="component" value="Unassembled WGS sequence"/>
</dbReference>
<dbReference type="GO" id="GO:0044780">
    <property type="term" value="P:bacterial-type flagellum assembly"/>
    <property type="evidence" value="ECO:0007669"/>
    <property type="project" value="InterPro"/>
</dbReference>
<dbReference type="GO" id="GO:0005198">
    <property type="term" value="F:structural molecule activity"/>
    <property type="evidence" value="ECO:0007669"/>
    <property type="project" value="UniProtKB-UniRule"/>
</dbReference>
<dbReference type="InterPro" id="IPR001444">
    <property type="entry name" value="Flag_bb_rod_N"/>
</dbReference>
<dbReference type="OrthoDB" id="9802553at2"/>
<feature type="domain" description="Flagellar hook-associated protein FlgK helical" evidence="10">
    <location>
        <begin position="95"/>
        <end position="320"/>
    </location>
</feature>
<dbReference type="EMBL" id="JACHEK010000005">
    <property type="protein sequence ID" value="MBB6145027.1"/>
    <property type="molecule type" value="Genomic_DNA"/>
</dbReference>
<keyword evidence="5 7" id="KW-0964">Secreted</keyword>
<dbReference type="PANTHER" id="PTHR30033">
    <property type="entry name" value="FLAGELLAR HOOK-ASSOCIATED PROTEIN 1"/>
    <property type="match status" value="1"/>
</dbReference>
<dbReference type="PROSITE" id="PS00588">
    <property type="entry name" value="FLAGELLA_BB_ROD"/>
    <property type="match status" value="1"/>
</dbReference>
<dbReference type="PRINTS" id="PR01005">
    <property type="entry name" value="FLGHOOKAP1"/>
</dbReference>
<reference evidence="11 12" key="1">
    <citation type="submission" date="2020-08" db="EMBL/GenBank/DDBJ databases">
        <title>Genomic Encyclopedia of Type Strains, Phase IV (KMG-IV): sequencing the most valuable type-strain genomes for metagenomic binning, comparative biology and taxonomic classification.</title>
        <authorList>
            <person name="Goeker M."/>
        </authorList>
    </citation>
    <scope>NUCLEOTIDE SEQUENCE [LARGE SCALE GENOMIC DNA]</scope>
    <source>
        <strain evidence="11 12">DSM 103733</strain>
    </source>
</reference>
<organism evidence="11 12">
    <name type="scientific">Silvibacterium bohemicum</name>
    <dbReference type="NCBI Taxonomy" id="1577686"/>
    <lineage>
        <taxon>Bacteria</taxon>
        <taxon>Pseudomonadati</taxon>
        <taxon>Acidobacteriota</taxon>
        <taxon>Terriglobia</taxon>
        <taxon>Terriglobales</taxon>
        <taxon>Acidobacteriaceae</taxon>
        <taxon>Silvibacterium</taxon>
    </lineage>
</organism>
<dbReference type="PANTHER" id="PTHR30033:SF1">
    <property type="entry name" value="FLAGELLAR HOOK-ASSOCIATED PROTEIN 1"/>
    <property type="match status" value="1"/>
</dbReference>
<dbReference type="InterPro" id="IPR053927">
    <property type="entry name" value="FlgK_helical"/>
</dbReference>
<evidence type="ECO:0000256" key="4">
    <source>
        <dbReference type="ARBA" id="ARBA00016244"/>
    </source>
</evidence>
<feature type="domain" description="Flagellar basal body rod protein N-terminal" evidence="8">
    <location>
        <begin position="9"/>
        <end position="38"/>
    </location>
</feature>
<evidence type="ECO:0000313" key="12">
    <source>
        <dbReference type="Proteomes" id="UP000538666"/>
    </source>
</evidence>
<keyword evidence="11" id="KW-0969">Cilium</keyword>
<evidence type="ECO:0000256" key="6">
    <source>
        <dbReference type="ARBA" id="ARBA00023143"/>
    </source>
</evidence>
<dbReference type="InterPro" id="IPR010930">
    <property type="entry name" value="Flg_bb/hook_C_dom"/>
</dbReference>
<evidence type="ECO:0000259" key="9">
    <source>
        <dbReference type="Pfam" id="PF06429"/>
    </source>
</evidence>
<evidence type="ECO:0000256" key="3">
    <source>
        <dbReference type="ARBA" id="ARBA00009677"/>
    </source>
</evidence>
<gene>
    <name evidence="7" type="primary">flgK</name>
    <name evidence="11" type="ORF">HNQ77_002983</name>
</gene>